<evidence type="ECO:0000313" key="2">
    <source>
        <dbReference type="Proteomes" id="UP000070255"/>
    </source>
</evidence>
<dbReference type="EMBL" id="LNJQ01000004">
    <property type="protein sequence ID" value="KWZ38824.1"/>
    <property type="molecule type" value="Genomic_DNA"/>
</dbReference>
<sequence>MTVTRVARNRTMRRARRAPPLNALRQCRRMRERRLAQSTFAALRQPAPIALPLAFPNSRPLARLTRSCRARRTSP</sequence>
<comment type="caution">
    <text evidence="1">The sequence shown here is derived from an EMBL/GenBank/DDBJ whole genome shotgun (WGS) entry which is preliminary data.</text>
</comment>
<reference evidence="1 2" key="1">
    <citation type="submission" date="2015-11" db="EMBL/GenBank/DDBJ databases">
        <authorList>
            <person name="Sahl J."/>
            <person name="Wagner D."/>
            <person name="Keim P."/>
        </authorList>
    </citation>
    <scope>NUCLEOTIDE SEQUENCE [LARGE SCALE GENOMIC DNA]</scope>
    <source>
        <strain evidence="1 2">BDU18</strain>
    </source>
</reference>
<gene>
    <name evidence="1" type="ORF">WS72_28935</name>
</gene>
<keyword evidence="2" id="KW-1185">Reference proteome</keyword>
<name>A0ABR5T9N8_9BURK</name>
<accession>A0ABR5T9N8</accession>
<organism evidence="1 2">
    <name type="scientific">Burkholderia savannae</name>
    <dbReference type="NCBI Taxonomy" id="1637837"/>
    <lineage>
        <taxon>Bacteria</taxon>
        <taxon>Pseudomonadati</taxon>
        <taxon>Pseudomonadota</taxon>
        <taxon>Betaproteobacteria</taxon>
        <taxon>Burkholderiales</taxon>
        <taxon>Burkholderiaceae</taxon>
        <taxon>Burkholderia</taxon>
        <taxon>pseudomallei group</taxon>
    </lineage>
</organism>
<evidence type="ECO:0000313" key="1">
    <source>
        <dbReference type="EMBL" id="KWZ38824.1"/>
    </source>
</evidence>
<dbReference type="Proteomes" id="UP000070255">
    <property type="component" value="Unassembled WGS sequence"/>
</dbReference>
<protein>
    <submittedName>
        <fullName evidence="1">Uncharacterized protein</fullName>
    </submittedName>
</protein>
<proteinExistence type="predicted"/>